<organism evidence="1 2">
    <name type="scientific">Necator americanus</name>
    <name type="common">Human hookworm</name>
    <dbReference type="NCBI Taxonomy" id="51031"/>
    <lineage>
        <taxon>Eukaryota</taxon>
        <taxon>Metazoa</taxon>
        <taxon>Ecdysozoa</taxon>
        <taxon>Nematoda</taxon>
        <taxon>Chromadorea</taxon>
        <taxon>Rhabditida</taxon>
        <taxon>Rhabditina</taxon>
        <taxon>Rhabditomorpha</taxon>
        <taxon>Strongyloidea</taxon>
        <taxon>Ancylostomatidae</taxon>
        <taxon>Bunostominae</taxon>
        <taxon>Necator</taxon>
    </lineage>
</organism>
<proteinExistence type="predicted"/>
<comment type="caution">
    <text evidence="1">The sequence shown here is derived from an EMBL/GenBank/DDBJ whole genome shotgun (WGS) entry which is preliminary data.</text>
</comment>
<sequence length="118" mass="13524">MRKFWAEVVKEDLRTLGMNRQFRRDERVRRILNSYEWIDSVQALAENREGWAELCSRTPPFDEDVAKIHQSQFGTQLVDRVPVVNSSNEAQLRLSVSNPFVMCGSEPWTALLAVDGGA</sequence>
<dbReference type="Proteomes" id="UP001303046">
    <property type="component" value="Unassembled WGS sequence"/>
</dbReference>
<reference evidence="1 2" key="1">
    <citation type="submission" date="2023-08" db="EMBL/GenBank/DDBJ databases">
        <title>A Necator americanus chromosomal reference genome.</title>
        <authorList>
            <person name="Ilik V."/>
            <person name="Petrzelkova K.J."/>
            <person name="Pardy F."/>
            <person name="Fuh T."/>
            <person name="Niatou-Singa F.S."/>
            <person name="Gouil Q."/>
            <person name="Baker L."/>
            <person name="Ritchie M.E."/>
            <person name="Jex A.R."/>
            <person name="Gazzola D."/>
            <person name="Li H."/>
            <person name="Toshio Fujiwara R."/>
            <person name="Zhan B."/>
            <person name="Aroian R.V."/>
            <person name="Pafco B."/>
            <person name="Schwarz E.M."/>
        </authorList>
    </citation>
    <scope>NUCLEOTIDE SEQUENCE [LARGE SCALE GENOMIC DNA]</scope>
    <source>
        <strain evidence="1 2">Aroian</strain>
        <tissue evidence="1">Whole animal</tissue>
    </source>
</reference>
<dbReference type="EMBL" id="JAVFWL010000004">
    <property type="protein sequence ID" value="KAK6749782.1"/>
    <property type="molecule type" value="Genomic_DNA"/>
</dbReference>
<keyword evidence="2" id="KW-1185">Reference proteome</keyword>
<protein>
    <submittedName>
        <fullName evidence="1">Uncharacterized protein</fullName>
    </submittedName>
</protein>
<name>A0ABR1DH26_NECAM</name>
<evidence type="ECO:0000313" key="1">
    <source>
        <dbReference type="EMBL" id="KAK6749782.1"/>
    </source>
</evidence>
<evidence type="ECO:0000313" key="2">
    <source>
        <dbReference type="Proteomes" id="UP001303046"/>
    </source>
</evidence>
<gene>
    <name evidence="1" type="primary">Necator_chrIV.g15328</name>
    <name evidence="1" type="ORF">RB195_002033</name>
</gene>
<accession>A0ABR1DH26</accession>